<keyword evidence="3 4" id="KW-0067">ATP-binding</keyword>
<keyword evidence="1 7" id="KW-0436">Ligase</keyword>
<dbReference type="PROSITE" id="PS50975">
    <property type="entry name" value="ATP_GRASP"/>
    <property type="match status" value="1"/>
</dbReference>
<dbReference type="InterPro" id="IPR013815">
    <property type="entry name" value="ATP_grasp_subdomain_1"/>
</dbReference>
<dbReference type="GO" id="GO:0046872">
    <property type="term" value="F:metal ion binding"/>
    <property type="evidence" value="ECO:0007669"/>
    <property type="project" value="InterPro"/>
</dbReference>
<dbReference type="InterPro" id="IPR052032">
    <property type="entry name" value="ATP-dep_AA_Ligase"/>
</dbReference>
<dbReference type="PANTHER" id="PTHR43585">
    <property type="entry name" value="FUMIPYRROLE BIOSYNTHESIS PROTEIN C"/>
    <property type="match status" value="1"/>
</dbReference>
<dbReference type="EMBL" id="FWFR01000001">
    <property type="protein sequence ID" value="SLN38181.1"/>
    <property type="molecule type" value="Genomic_DNA"/>
</dbReference>
<reference evidence="7 8" key="1">
    <citation type="submission" date="2017-03" db="EMBL/GenBank/DDBJ databases">
        <authorList>
            <person name="Afonso C.L."/>
            <person name="Miller P.J."/>
            <person name="Scott M.A."/>
            <person name="Spackman E."/>
            <person name="Goraichik I."/>
            <person name="Dimitrov K.M."/>
            <person name="Suarez D.L."/>
            <person name="Swayne D.E."/>
        </authorList>
    </citation>
    <scope>NUCLEOTIDE SEQUENCE [LARGE SCALE GENOMIC DNA]</scope>
    <source>
        <strain evidence="7 8">CECT 7691</strain>
    </source>
</reference>
<dbReference type="PANTHER" id="PTHR43585:SF2">
    <property type="entry name" value="ATP-GRASP ENZYME FSQD"/>
    <property type="match status" value="1"/>
</dbReference>
<evidence type="ECO:0000259" key="5">
    <source>
        <dbReference type="PROSITE" id="PS50975"/>
    </source>
</evidence>
<dbReference type="PROSITE" id="PS50979">
    <property type="entry name" value="BC"/>
    <property type="match status" value="1"/>
</dbReference>
<evidence type="ECO:0000256" key="3">
    <source>
        <dbReference type="ARBA" id="ARBA00022840"/>
    </source>
</evidence>
<evidence type="ECO:0000313" key="8">
    <source>
        <dbReference type="Proteomes" id="UP000193200"/>
    </source>
</evidence>
<accession>A0A1Y5SDG8</accession>
<evidence type="ECO:0000313" key="7">
    <source>
        <dbReference type="EMBL" id="SLN38181.1"/>
    </source>
</evidence>
<proteinExistence type="predicted"/>
<dbReference type="InterPro" id="IPR003806">
    <property type="entry name" value="ATP-grasp_PylC-type"/>
</dbReference>
<evidence type="ECO:0000256" key="2">
    <source>
        <dbReference type="ARBA" id="ARBA00022741"/>
    </source>
</evidence>
<dbReference type="AlphaFoldDB" id="A0A1Y5SDG8"/>
<dbReference type="Pfam" id="PF18603">
    <property type="entry name" value="LAL_C2"/>
    <property type="match status" value="1"/>
</dbReference>
<dbReference type="InParanoid" id="A0A1Y5SDG8"/>
<dbReference type="Gene3D" id="3.30.470.20">
    <property type="entry name" value="ATP-grasp fold, B domain"/>
    <property type="match status" value="1"/>
</dbReference>
<dbReference type="EC" id="6.3.2.4" evidence="7"/>
<feature type="domain" description="Biotin carboxylation" evidence="6">
    <location>
        <begin position="1"/>
        <end position="407"/>
    </location>
</feature>
<sequence>MSRTILFVGAGIEALHGLKRAREMGLHVVASDMNPEATGFAAADDRLIASTYDIEASVAAARDYHRTVRPIDGVIALGTDVPRTVAAIQDALGLPGIGGEAAALAMDKLAMKERFRARGVAVPWFSAVADAASLRHIVAVEGLPLVLKPVDSRGSRGVLRLGPEIDLDWAFETARGHSPTGRVMVERYLAGPQVSTETLVENGRGYTIGYSDRNYELLERFAPHFIENGGELPSRHDEPTRAAIADLVEAASAALGIRTGTVKGDIVVADGVPHVIELAARLSGGYFCSLEIPLNTGVDFVAQAIRLALGEPLEQPAIAPRYSRPVVQRYKFPAPGRIVSIDGVEAARALPGIAEIVVSKRPGDLIERPTDSNAAAAMAIALGDSREEAIARAAAAIETIRIETVPQ</sequence>
<evidence type="ECO:0000259" key="6">
    <source>
        <dbReference type="PROSITE" id="PS50979"/>
    </source>
</evidence>
<dbReference type="RefSeq" id="WP_085882778.1">
    <property type="nucleotide sequence ID" value="NZ_FWFR01000001.1"/>
</dbReference>
<dbReference type="OrthoDB" id="24041at2"/>
<dbReference type="InterPro" id="IPR011761">
    <property type="entry name" value="ATP-grasp"/>
</dbReference>
<protein>
    <submittedName>
        <fullName evidence="7">D-alanine--D-alanine ligase</fullName>
        <ecNumber evidence="7">6.3.2.4</ecNumber>
    </submittedName>
</protein>
<dbReference type="GO" id="GO:0005524">
    <property type="term" value="F:ATP binding"/>
    <property type="evidence" value="ECO:0007669"/>
    <property type="project" value="UniProtKB-UniRule"/>
</dbReference>
<dbReference type="GO" id="GO:0008716">
    <property type="term" value="F:D-alanine-D-alanine ligase activity"/>
    <property type="evidence" value="ECO:0007669"/>
    <property type="project" value="UniProtKB-EC"/>
</dbReference>
<evidence type="ECO:0000256" key="4">
    <source>
        <dbReference type="PROSITE-ProRule" id="PRU00409"/>
    </source>
</evidence>
<keyword evidence="8" id="KW-1185">Reference proteome</keyword>
<dbReference type="Proteomes" id="UP000193200">
    <property type="component" value="Unassembled WGS sequence"/>
</dbReference>
<organism evidence="7 8">
    <name type="scientific">Oceanibacterium hippocampi</name>
    <dbReference type="NCBI Taxonomy" id="745714"/>
    <lineage>
        <taxon>Bacteria</taxon>
        <taxon>Pseudomonadati</taxon>
        <taxon>Pseudomonadota</taxon>
        <taxon>Alphaproteobacteria</taxon>
        <taxon>Sneathiellales</taxon>
        <taxon>Sneathiellaceae</taxon>
        <taxon>Oceanibacterium</taxon>
    </lineage>
</organism>
<keyword evidence="2 4" id="KW-0547">Nucleotide-binding</keyword>
<dbReference type="Pfam" id="PF02655">
    <property type="entry name" value="ATP-grasp_3"/>
    <property type="match status" value="1"/>
</dbReference>
<feature type="domain" description="ATP-grasp" evidence="5">
    <location>
        <begin position="112"/>
        <end position="309"/>
    </location>
</feature>
<name>A0A1Y5SDG8_9PROT</name>
<evidence type="ECO:0000256" key="1">
    <source>
        <dbReference type="ARBA" id="ARBA00022598"/>
    </source>
</evidence>
<dbReference type="InterPro" id="IPR011764">
    <property type="entry name" value="Biotin_carboxylation_dom"/>
</dbReference>
<dbReference type="SUPFAM" id="SSF56059">
    <property type="entry name" value="Glutathione synthetase ATP-binding domain-like"/>
    <property type="match status" value="1"/>
</dbReference>
<dbReference type="Gene3D" id="3.30.1490.20">
    <property type="entry name" value="ATP-grasp fold, A domain"/>
    <property type="match status" value="1"/>
</dbReference>
<gene>
    <name evidence="7" type="primary">ddl</name>
    <name evidence="7" type="ORF">OCH7691_01573</name>
</gene>
<dbReference type="InterPro" id="IPR040570">
    <property type="entry name" value="LAL_C2"/>
</dbReference>
<dbReference type="Gene3D" id="3.40.50.20">
    <property type="match status" value="1"/>
</dbReference>